<dbReference type="Gene3D" id="3.30.2410.10">
    <property type="entry name" value="Hect, E3 ligase catalytic domain"/>
    <property type="match status" value="1"/>
</dbReference>
<evidence type="ECO:0000256" key="1">
    <source>
        <dbReference type="ARBA" id="ARBA00000885"/>
    </source>
</evidence>
<dbReference type="InterPro" id="IPR035983">
    <property type="entry name" value="Hect_E3_ubiquitin_ligase"/>
</dbReference>
<dbReference type="SMART" id="SM00119">
    <property type="entry name" value="HECTc"/>
    <property type="match status" value="1"/>
</dbReference>
<accession>A0ABQ5KLU0</accession>
<keyword evidence="4 5" id="KW-0833">Ubl conjugation pathway</keyword>
<sequence>MKPNDCDNEYCCSSPSFKFRGFTMTALATKAMLLFRDHGESRLCSKRSPTVFRYCDSCAKLFTRILTVIASKDDDELIKGTLESQGSAVSFTEEILARATSIKGAISVDLLKKAIPRHFSSFQGICAFFTAHSSDDLESFKLANAFFSLINSDELAGNGLVELLYESIKKALTQAICGYKEISPSLLNAAVFLLANSSHHDLEYIESVLLPICDLEYKLKETREFNFIYKIWVDLLGRLTPTPEQTTNIHQLTQKTVIQSLVYMCQQYMTIKLMQLDGDGLMSTISENPIHSLPFLHICSHLKYIRNIVATELQDKTTEQIIDDSIFYNDYLNSAVIQQRVMTMTGDRIIEIPFILQQDLEQKDPRLRRSGRSVKEGGFRFTEFPFLIHVKHKRRILRHEAARRQEMESQQPFPLSLFDLSMHSQLVLNIYRQRLLQSAVSELERHLRAYWREQRSESSSSSSRRRHPHNPFLAQLKVKFAEEEGVDEGGVAKEFFQLICQKMFYPDFGMFVRDPDSGLFWFNKRVLDSSELDRRCNNFELVGVLVGLALFNGIVLDVAFPDALWKKLKGENVTLKDLIQLNPSVGASLQSLLDYEEDDIEDVFCLDFTRTHRFLGETFVDELVKDGRKIMVKQDNKLDYVAKYVQYELNSSVEKQFESFKRGFNVVLGSIESLEIFSAIELKSAACGIIDLNFDDLQASCRYDGGYHSKHRCIKMFWKVLKRFDNEQKQNFLTFATGTNRVPIGGLKELKFVIVRGGGSQQMLPSAHTCFNALILPEYDNETILRAKLLKAIENNIGFGLM</sequence>
<dbReference type="InterPro" id="IPR000569">
    <property type="entry name" value="HECT_dom"/>
</dbReference>
<keyword evidence="3" id="KW-0808">Transferase</keyword>
<evidence type="ECO:0000313" key="7">
    <source>
        <dbReference type="EMBL" id="GKT32901.1"/>
    </source>
</evidence>
<dbReference type="Pfam" id="PF00632">
    <property type="entry name" value="HECT"/>
    <property type="match status" value="1"/>
</dbReference>
<organism evidence="7 8">
    <name type="scientific">Aduncisulcus paluster</name>
    <dbReference type="NCBI Taxonomy" id="2918883"/>
    <lineage>
        <taxon>Eukaryota</taxon>
        <taxon>Metamonada</taxon>
        <taxon>Carpediemonas-like organisms</taxon>
        <taxon>Aduncisulcus</taxon>
    </lineage>
</organism>
<dbReference type="InterPro" id="IPR044611">
    <property type="entry name" value="E3A/B/C-like"/>
</dbReference>
<keyword evidence="8" id="KW-1185">Reference proteome</keyword>
<evidence type="ECO:0000259" key="6">
    <source>
        <dbReference type="PROSITE" id="PS50237"/>
    </source>
</evidence>
<dbReference type="Proteomes" id="UP001057375">
    <property type="component" value="Unassembled WGS sequence"/>
</dbReference>
<gene>
    <name evidence="7" type="ORF">ADUPG1_006948</name>
</gene>
<dbReference type="CDD" id="cd00078">
    <property type="entry name" value="HECTc"/>
    <property type="match status" value="1"/>
</dbReference>
<feature type="domain" description="HECT" evidence="6">
    <location>
        <begin position="474"/>
        <end position="802"/>
    </location>
</feature>
<dbReference type="EC" id="2.3.2.26" evidence="2"/>
<dbReference type="PANTHER" id="PTHR45700:SF8">
    <property type="entry name" value="HECT-TYPE E3 UBIQUITIN TRANSFERASE"/>
    <property type="match status" value="1"/>
</dbReference>
<dbReference type="PROSITE" id="PS50237">
    <property type="entry name" value="HECT"/>
    <property type="match status" value="1"/>
</dbReference>
<dbReference type="PANTHER" id="PTHR45700">
    <property type="entry name" value="UBIQUITIN-PROTEIN LIGASE E3C"/>
    <property type="match status" value="1"/>
</dbReference>
<dbReference type="Gene3D" id="3.30.2160.10">
    <property type="entry name" value="Hect, E3 ligase catalytic domain"/>
    <property type="match status" value="1"/>
</dbReference>
<evidence type="ECO:0000256" key="2">
    <source>
        <dbReference type="ARBA" id="ARBA00012485"/>
    </source>
</evidence>
<proteinExistence type="predicted"/>
<name>A0ABQ5KLU0_9EUKA</name>
<reference evidence="7" key="1">
    <citation type="submission" date="2022-03" db="EMBL/GenBank/DDBJ databases">
        <title>Draft genome sequence of Aduncisulcus paluster, a free-living microaerophilic Fornicata.</title>
        <authorList>
            <person name="Yuyama I."/>
            <person name="Kume K."/>
            <person name="Tamura T."/>
            <person name="Inagaki Y."/>
            <person name="Hashimoto T."/>
        </authorList>
    </citation>
    <scope>NUCLEOTIDE SEQUENCE</scope>
    <source>
        <strain evidence="7">NY0171</strain>
    </source>
</reference>
<dbReference type="InterPro" id="IPR032353">
    <property type="entry name" value="AZUL"/>
</dbReference>
<evidence type="ECO:0000256" key="3">
    <source>
        <dbReference type="ARBA" id="ARBA00022679"/>
    </source>
</evidence>
<dbReference type="SUPFAM" id="SSF56204">
    <property type="entry name" value="Hect, E3 ligase catalytic domain"/>
    <property type="match status" value="1"/>
</dbReference>
<comment type="catalytic activity">
    <reaction evidence="1">
        <text>S-ubiquitinyl-[E2 ubiquitin-conjugating enzyme]-L-cysteine + [acceptor protein]-L-lysine = [E2 ubiquitin-conjugating enzyme]-L-cysteine + N(6)-ubiquitinyl-[acceptor protein]-L-lysine.</text>
        <dbReference type="EC" id="2.3.2.26"/>
    </reaction>
</comment>
<dbReference type="EMBL" id="BQXS01010082">
    <property type="protein sequence ID" value="GKT32901.1"/>
    <property type="molecule type" value="Genomic_DNA"/>
</dbReference>
<feature type="active site" description="Glycyl thioester intermediate" evidence="5">
    <location>
        <position position="770"/>
    </location>
</feature>
<evidence type="ECO:0000313" key="8">
    <source>
        <dbReference type="Proteomes" id="UP001057375"/>
    </source>
</evidence>
<protein>
    <recommendedName>
        <fullName evidence="2">HECT-type E3 ubiquitin transferase</fullName>
        <ecNumber evidence="2">2.3.2.26</ecNumber>
    </recommendedName>
</protein>
<dbReference type="Pfam" id="PF16558">
    <property type="entry name" value="AZUL"/>
    <property type="match status" value="1"/>
</dbReference>
<comment type="caution">
    <text evidence="7">The sequence shown here is derived from an EMBL/GenBank/DDBJ whole genome shotgun (WGS) entry which is preliminary data.</text>
</comment>
<evidence type="ECO:0000256" key="4">
    <source>
        <dbReference type="ARBA" id="ARBA00022786"/>
    </source>
</evidence>
<dbReference type="Gene3D" id="3.90.1750.10">
    <property type="entry name" value="Hect, E3 ligase catalytic domains"/>
    <property type="match status" value="1"/>
</dbReference>
<evidence type="ECO:0000256" key="5">
    <source>
        <dbReference type="PROSITE-ProRule" id="PRU00104"/>
    </source>
</evidence>